<reference evidence="6 7" key="1">
    <citation type="submission" date="2019-01" db="EMBL/GenBank/DDBJ databases">
        <authorList>
            <person name="Brito A."/>
        </authorList>
    </citation>
    <scope>NUCLEOTIDE SEQUENCE [LARGE SCALE GENOMIC DNA]</scope>
    <source>
        <strain evidence="6">1</strain>
    </source>
</reference>
<dbReference type="Proteomes" id="UP000320055">
    <property type="component" value="Unassembled WGS sequence"/>
</dbReference>
<gene>
    <name evidence="6" type="ORF">H1P_620029</name>
</gene>
<dbReference type="SUPFAM" id="SSF46689">
    <property type="entry name" value="Homeodomain-like"/>
    <property type="match status" value="2"/>
</dbReference>
<evidence type="ECO:0000256" key="3">
    <source>
        <dbReference type="ARBA" id="ARBA00023159"/>
    </source>
</evidence>
<evidence type="ECO:0000256" key="2">
    <source>
        <dbReference type="ARBA" id="ARBA00023125"/>
    </source>
</evidence>
<dbReference type="SUPFAM" id="SSF51215">
    <property type="entry name" value="Regulatory protein AraC"/>
    <property type="match status" value="1"/>
</dbReference>
<keyword evidence="2" id="KW-0238">DNA-binding</keyword>
<dbReference type="SMART" id="SM00342">
    <property type="entry name" value="HTH_ARAC"/>
    <property type="match status" value="1"/>
</dbReference>
<dbReference type="InterPro" id="IPR037923">
    <property type="entry name" value="HTH-like"/>
</dbReference>
<evidence type="ECO:0000259" key="5">
    <source>
        <dbReference type="PROSITE" id="PS01124"/>
    </source>
</evidence>
<evidence type="ECO:0000256" key="4">
    <source>
        <dbReference type="ARBA" id="ARBA00023163"/>
    </source>
</evidence>
<dbReference type="InterPro" id="IPR003313">
    <property type="entry name" value="AraC-bd"/>
</dbReference>
<dbReference type="EMBL" id="CAACVJ010000579">
    <property type="protein sequence ID" value="VEP17520.1"/>
    <property type="molecule type" value="Genomic_DNA"/>
</dbReference>
<keyword evidence="7" id="KW-1185">Reference proteome</keyword>
<name>A0A563W1H7_9CYAN</name>
<dbReference type="PROSITE" id="PS01124">
    <property type="entry name" value="HTH_ARAC_FAMILY_2"/>
    <property type="match status" value="1"/>
</dbReference>
<dbReference type="PANTHER" id="PTHR46796:SF2">
    <property type="entry name" value="TRANSCRIPTIONAL REGULATORY PROTEIN"/>
    <property type="match status" value="1"/>
</dbReference>
<proteinExistence type="predicted"/>
<dbReference type="InterPro" id="IPR050204">
    <property type="entry name" value="AraC_XylS_family_regulators"/>
</dbReference>
<dbReference type="GO" id="GO:0043565">
    <property type="term" value="F:sequence-specific DNA binding"/>
    <property type="evidence" value="ECO:0007669"/>
    <property type="project" value="InterPro"/>
</dbReference>
<accession>A0A563W1H7</accession>
<evidence type="ECO:0000313" key="7">
    <source>
        <dbReference type="Proteomes" id="UP000320055"/>
    </source>
</evidence>
<evidence type="ECO:0000256" key="1">
    <source>
        <dbReference type="ARBA" id="ARBA00023015"/>
    </source>
</evidence>
<dbReference type="Pfam" id="PF02311">
    <property type="entry name" value="AraC_binding"/>
    <property type="match status" value="1"/>
</dbReference>
<dbReference type="InterPro" id="IPR018062">
    <property type="entry name" value="HTH_AraC-typ_CS"/>
</dbReference>
<dbReference type="PANTHER" id="PTHR46796">
    <property type="entry name" value="HTH-TYPE TRANSCRIPTIONAL ACTIVATOR RHAS-RELATED"/>
    <property type="match status" value="1"/>
</dbReference>
<dbReference type="InterPro" id="IPR009057">
    <property type="entry name" value="Homeodomain-like_sf"/>
</dbReference>
<evidence type="ECO:0000313" key="6">
    <source>
        <dbReference type="EMBL" id="VEP17520.1"/>
    </source>
</evidence>
<keyword evidence="3" id="KW-0010">Activator</keyword>
<feature type="domain" description="HTH araC/xylS-type" evidence="5">
    <location>
        <begin position="175"/>
        <end position="272"/>
    </location>
</feature>
<dbReference type="OrthoDB" id="516605at2"/>
<sequence>MNRKADLNTKFCLIQEFDNLELFRAKAIHYNYARHSHPGYSIGVIESGVGGNYYRGSTYLAPPKSIILMNPEEAHTGYSAEELPLSYRMLYPSTDLINQIAREAQIIGTPYFKDAVVQNEVLAKNIFSLHTALERAQNKLEKQSLLVEVFSAILYYYADITVRSIRLNKEHQAVRLIKEYLHDNFSSNISLEQLVKITKLNRSYLIRVFRQAVGMPPYTYLNQIRMRKAKQFLNLGMSIADTANAVGMSDQSHLTRHFKRMFGITPGYYRQMSTSFKTD</sequence>
<keyword evidence="1" id="KW-0805">Transcription regulation</keyword>
<dbReference type="InterPro" id="IPR018060">
    <property type="entry name" value="HTH_AraC"/>
</dbReference>
<keyword evidence="4" id="KW-0804">Transcription</keyword>
<dbReference type="AlphaFoldDB" id="A0A563W1H7"/>
<dbReference type="PROSITE" id="PS00041">
    <property type="entry name" value="HTH_ARAC_FAMILY_1"/>
    <property type="match status" value="1"/>
</dbReference>
<protein>
    <recommendedName>
        <fullName evidence="5">HTH araC/xylS-type domain-containing protein</fullName>
    </recommendedName>
</protein>
<organism evidence="6 7">
    <name type="scientific">Hyella patelloides LEGE 07179</name>
    <dbReference type="NCBI Taxonomy" id="945734"/>
    <lineage>
        <taxon>Bacteria</taxon>
        <taxon>Bacillati</taxon>
        <taxon>Cyanobacteriota</taxon>
        <taxon>Cyanophyceae</taxon>
        <taxon>Pleurocapsales</taxon>
        <taxon>Hyellaceae</taxon>
        <taxon>Hyella</taxon>
    </lineage>
</organism>
<dbReference type="GO" id="GO:0003700">
    <property type="term" value="F:DNA-binding transcription factor activity"/>
    <property type="evidence" value="ECO:0007669"/>
    <property type="project" value="InterPro"/>
</dbReference>
<dbReference type="Gene3D" id="1.10.10.60">
    <property type="entry name" value="Homeodomain-like"/>
    <property type="match status" value="2"/>
</dbReference>
<dbReference type="Pfam" id="PF12833">
    <property type="entry name" value="HTH_18"/>
    <property type="match status" value="1"/>
</dbReference>